<keyword evidence="6 9" id="KW-0408">Iron</keyword>
<dbReference type="InterPro" id="IPR004574">
    <property type="entry name" value="Alkb"/>
</dbReference>
<evidence type="ECO:0000259" key="10">
    <source>
        <dbReference type="Pfam" id="PF13532"/>
    </source>
</evidence>
<gene>
    <name evidence="11" type="ORF">RSE6_11762</name>
</gene>
<dbReference type="FunFam" id="2.60.120.590:FF:000014">
    <property type="entry name" value="Oxidoreductase, 2OG-Fe(II) oxygenase family family"/>
    <property type="match status" value="1"/>
</dbReference>
<feature type="binding site" evidence="9">
    <location>
        <position position="240"/>
    </location>
    <ligand>
        <name>Fe cation</name>
        <dbReference type="ChEBI" id="CHEBI:24875"/>
        <note>catalytic</note>
    </ligand>
</feature>
<evidence type="ECO:0000256" key="5">
    <source>
        <dbReference type="ARBA" id="ARBA00023002"/>
    </source>
</evidence>
<evidence type="ECO:0000313" key="12">
    <source>
        <dbReference type="Proteomes" id="UP000177625"/>
    </source>
</evidence>
<keyword evidence="7" id="KW-0843">Virulence</keyword>
<keyword evidence="4" id="KW-0223">Dioxygenase</keyword>
<evidence type="ECO:0000256" key="3">
    <source>
        <dbReference type="ARBA" id="ARBA00022723"/>
    </source>
</evidence>
<dbReference type="GO" id="GO:0005634">
    <property type="term" value="C:nucleus"/>
    <property type="evidence" value="ECO:0007669"/>
    <property type="project" value="TreeGrafter"/>
</dbReference>
<feature type="binding site" evidence="9">
    <location>
        <position position="238"/>
    </location>
    <ligand>
        <name>Fe cation</name>
        <dbReference type="ChEBI" id="CHEBI:24875"/>
        <note>catalytic</note>
    </ligand>
</feature>
<dbReference type="Proteomes" id="UP000177625">
    <property type="component" value="Unassembled WGS sequence"/>
</dbReference>
<accession>A0A1E1MNR4</accession>
<comment type="similarity">
    <text evidence="1">Belongs to the alkB family.</text>
</comment>
<comment type="cofactor">
    <cofactor evidence="9">
        <name>Fe(2+)</name>
        <dbReference type="ChEBI" id="CHEBI:29033"/>
    </cofactor>
    <text evidence="9">Binds 1 Fe(2+) ion per subunit.</text>
</comment>
<name>A0A1E1MNR4_RHYSE</name>
<evidence type="ECO:0000256" key="6">
    <source>
        <dbReference type="ARBA" id="ARBA00023004"/>
    </source>
</evidence>
<dbReference type="Gene3D" id="2.60.120.590">
    <property type="entry name" value="Alpha-ketoglutarate-dependent dioxygenase AlkB-like"/>
    <property type="match status" value="1"/>
</dbReference>
<evidence type="ECO:0000256" key="4">
    <source>
        <dbReference type="ARBA" id="ARBA00022964"/>
    </source>
</evidence>
<organism evidence="11 12">
    <name type="scientific">Rhynchosporium secalis</name>
    <name type="common">Barley scald fungus</name>
    <dbReference type="NCBI Taxonomy" id="38038"/>
    <lineage>
        <taxon>Eukaryota</taxon>
        <taxon>Fungi</taxon>
        <taxon>Dikarya</taxon>
        <taxon>Ascomycota</taxon>
        <taxon>Pezizomycotina</taxon>
        <taxon>Leotiomycetes</taxon>
        <taxon>Helotiales</taxon>
        <taxon>Ploettnerulaceae</taxon>
        <taxon>Rhynchosporium</taxon>
    </lineage>
</organism>
<dbReference type="Pfam" id="PF13532">
    <property type="entry name" value="2OG-FeII_Oxy_2"/>
    <property type="match status" value="1"/>
</dbReference>
<reference evidence="12" key="1">
    <citation type="submission" date="2016-03" db="EMBL/GenBank/DDBJ databases">
        <authorList>
            <person name="Guldener U."/>
        </authorList>
    </citation>
    <scope>NUCLEOTIDE SEQUENCE [LARGE SCALE GENOMIC DNA]</scope>
</reference>
<dbReference type="GO" id="GO:0046872">
    <property type="term" value="F:metal ion binding"/>
    <property type="evidence" value="ECO:0007669"/>
    <property type="project" value="UniProtKB-KW"/>
</dbReference>
<dbReference type="EC" id="1.14.11.53" evidence="2"/>
<sequence>MDESSNTICNVYKKYQRATDHEVDKDLDIIDFRRGLTEVQKGKLVQIGVVQSELIAKAQYAYKFHGKENPQGLPNSDPLPNPCTIYEHQDFPGLRIYTSLLPPECQVMMMDSIMHRDLANPLHKTNLHADYNIPFPSSTSPTGSFFGYPPHSKHEVYTPLDSGSHHKQLNTTQFLSKKLRWLTLGSQYDWPTRSYPTTSPTPFPPDIASLVENLFQSSFTPESGVCLLYSTKDFMPVHRDVSEQCDRGLASFSLGCDGLFILSKEMNEEGEEANESNEDREMKICVLRVRSGDCVWMSGQTRWCWHAMPKVMNDTCPSWLENWPAKEGGRKEFEKWKGYMKGKRLNVSCRQVWG</sequence>
<dbReference type="SUPFAM" id="SSF51197">
    <property type="entry name" value="Clavaminate synthase-like"/>
    <property type="match status" value="1"/>
</dbReference>
<proteinExistence type="inferred from homology"/>
<evidence type="ECO:0000256" key="1">
    <source>
        <dbReference type="ARBA" id="ARBA00007879"/>
    </source>
</evidence>
<comment type="catalytic activity">
    <reaction evidence="8">
        <text>an N(6)-methyladenosine in mRNA + 2-oxoglutarate + O2 = an adenosine in mRNA + formaldehyde + succinate + CO2</text>
        <dbReference type="Rhea" id="RHEA:49520"/>
        <dbReference type="Rhea" id="RHEA-COMP:12414"/>
        <dbReference type="Rhea" id="RHEA-COMP:12417"/>
        <dbReference type="ChEBI" id="CHEBI:15379"/>
        <dbReference type="ChEBI" id="CHEBI:16526"/>
        <dbReference type="ChEBI" id="CHEBI:16810"/>
        <dbReference type="ChEBI" id="CHEBI:16842"/>
        <dbReference type="ChEBI" id="CHEBI:30031"/>
        <dbReference type="ChEBI" id="CHEBI:74411"/>
        <dbReference type="ChEBI" id="CHEBI:74449"/>
        <dbReference type="EC" id="1.14.11.53"/>
    </reaction>
    <physiologicalReaction direction="left-to-right" evidence="8">
        <dbReference type="Rhea" id="RHEA:49521"/>
    </physiologicalReaction>
</comment>
<evidence type="ECO:0000256" key="7">
    <source>
        <dbReference type="ARBA" id="ARBA00023026"/>
    </source>
</evidence>
<evidence type="ECO:0000256" key="2">
    <source>
        <dbReference type="ARBA" id="ARBA00012931"/>
    </source>
</evidence>
<dbReference type="PANTHER" id="PTHR16557">
    <property type="entry name" value="ALKYLATED DNA REPAIR PROTEIN ALKB-RELATED"/>
    <property type="match status" value="1"/>
</dbReference>
<evidence type="ECO:0000256" key="8">
    <source>
        <dbReference type="ARBA" id="ARBA00047565"/>
    </source>
</evidence>
<protein>
    <recommendedName>
        <fullName evidence="2">mRNA N(6)-methyladenine demethylase</fullName>
        <ecNumber evidence="2">1.14.11.53</ecNumber>
    </recommendedName>
</protein>
<keyword evidence="12" id="KW-1185">Reference proteome</keyword>
<dbReference type="InterPro" id="IPR027450">
    <property type="entry name" value="AlkB-like"/>
</dbReference>
<feature type="domain" description="Alpha-ketoglutarate-dependent dioxygenase AlkB-like" evidence="10">
    <location>
        <begin position="166"/>
        <end position="350"/>
    </location>
</feature>
<keyword evidence="3 9" id="KW-0479">Metal-binding</keyword>
<dbReference type="GO" id="GO:0005737">
    <property type="term" value="C:cytoplasm"/>
    <property type="evidence" value="ECO:0007669"/>
    <property type="project" value="TreeGrafter"/>
</dbReference>
<evidence type="ECO:0000256" key="9">
    <source>
        <dbReference type="PIRSR" id="PIRSR604574-2"/>
    </source>
</evidence>
<dbReference type="InterPro" id="IPR037151">
    <property type="entry name" value="AlkB-like_sf"/>
</dbReference>
<dbReference type="EMBL" id="FJVC01000441">
    <property type="protein sequence ID" value="CZT50722.1"/>
    <property type="molecule type" value="Genomic_DNA"/>
</dbReference>
<dbReference type="AlphaFoldDB" id="A0A1E1MNR4"/>
<dbReference type="GO" id="GO:1990931">
    <property type="term" value="F:mRNA N6-methyladenosine dioxygenase activity"/>
    <property type="evidence" value="ECO:0007669"/>
    <property type="project" value="UniProtKB-EC"/>
</dbReference>
<evidence type="ECO:0000313" key="11">
    <source>
        <dbReference type="EMBL" id="CZT50722.1"/>
    </source>
</evidence>
<keyword evidence="5" id="KW-0560">Oxidoreductase</keyword>
<dbReference type="PANTHER" id="PTHR16557:SF3">
    <property type="entry name" value="ALPHA-KETOGLUTARATE-DEPENDENT DIOXYGENASE ALKB-LIKE DOMAIN-CONTAINING PROTEIN"/>
    <property type="match status" value="1"/>
</dbReference>
<feature type="binding site" evidence="9">
    <location>
        <position position="306"/>
    </location>
    <ligand>
        <name>Fe cation</name>
        <dbReference type="ChEBI" id="CHEBI:24875"/>
        <note>catalytic</note>
    </ligand>
</feature>